<feature type="compositionally biased region" description="Polar residues" evidence="1">
    <location>
        <begin position="88"/>
        <end position="97"/>
    </location>
</feature>
<name>A0A133KFS6_9FIRM</name>
<accession>A0A133KFS6</accession>
<reference evidence="4" key="1">
    <citation type="submission" date="2016-01" db="EMBL/GenBank/DDBJ databases">
        <authorList>
            <person name="Mitreva M."/>
            <person name="Pepin K.H."/>
            <person name="Mihindukulasuriya K.A."/>
            <person name="Fulton R."/>
            <person name="Fronick C."/>
            <person name="O'Laughlin M."/>
            <person name="Miner T."/>
            <person name="Herter B."/>
            <person name="Rosa B.A."/>
            <person name="Cordes M."/>
            <person name="Tomlinson C."/>
            <person name="Wollam A."/>
            <person name="Palsikar V.B."/>
            <person name="Mardis E.R."/>
            <person name="Wilson R.K."/>
        </authorList>
    </citation>
    <scope>NUCLEOTIDE SEQUENCE [LARGE SCALE GENOMIC DNA]</scope>
    <source>
        <strain evidence="4">MJR8151</strain>
    </source>
</reference>
<feature type="compositionally biased region" description="Basic and acidic residues" evidence="1">
    <location>
        <begin position="23"/>
        <end position="87"/>
    </location>
</feature>
<evidence type="ECO:0000256" key="2">
    <source>
        <dbReference type="SAM" id="SignalP"/>
    </source>
</evidence>
<keyword evidence="2" id="KW-0732">Signal</keyword>
<feature type="signal peptide" evidence="2">
    <location>
        <begin position="1"/>
        <end position="23"/>
    </location>
</feature>
<evidence type="ECO:0000313" key="4">
    <source>
        <dbReference type="Proteomes" id="UP000070383"/>
    </source>
</evidence>
<keyword evidence="4" id="KW-1185">Reference proteome</keyword>
<dbReference type="EMBL" id="LRPM01000026">
    <property type="protein sequence ID" value="KWZ78411.1"/>
    <property type="molecule type" value="Genomic_DNA"/>
</dbReference>
<dbReference type="STRING" id="33036.HMPREF3200_00773"/>
<dbReference type="OrthoDB" id="1690309at2"/>
<dbReference type="Proteomes" id="UP000070383">
    <property type="component" value="Unassembled WGS sequence"/>
</dbReference>
<gene>
    <name evidence="3" type="ORF">HMPREF3200_00773</name>
</gene>
<evidence type="ECO:0000313" key="3">
    <source>
        <dbReference type="EMBL" id="KWZ78411.1"/>
    </source>
</evidence>
<organism evidence="3 4">
    <name type="scientific">Anaerococcus tetradius</name>
    <dbReference type="NCBI Taxonomy" id="33036"/>
    <lineage>
        <taxon>Bacteria</taxon>
        <taxon>Bacillati</taxon>
        <taxon>Bacillota</taxon>
        <taxon>Tissierellia</taxon>
        <taxon>Tissierellales</taxon>
        <taxon>Peptoniphilaceae</taxon>
        <taxon>Anaerococcus</taxon>
    </lineage>
</organism>
<evidence type="ECO:0000256" key="1">
    <source>
        <dbReference type="SAM" id="MobiDB-lite"/>
    </source>
</evidence>
<dbReference type="PATRIC" id="fig|33036.3.peg.768"/>
<dbReference type="AlphaFoldDB" id="A0A133KFS6"/>
<evidence type="ECO:0008006" key="5">
    <source>
        <dbReference type="Google" id="ProtNLM"/>
    </source>
</evidence>
<feature type="chain" id="PRO_5007456873" description="Lipoprotein" evidence="2">
    <location>
        <begin position="24"/>
        <end position="217"/>
    </location>
</feature>
<proteinExistence type="predicted"/>
<protein>
    <recommendedName>
        <fullName evidence="5">Lipoprotein</fullName>
    </recommendedName>
</protein>
<sequence length="217" mass="24085">MKKISRKIFLLLALSLILSSCKADNKNSDSTKKKNIEVEENETPKKETDKKKTKEAENTDKSKDTSNKTSEKAKSEESPTEDKKNESKQAPSKQSSSYKDGMYLSILSSDKSGEAQGEIGYCKSSYADSNKNIFTIEGSLSYNKDPKALEGYEIMANSTYEFPFDENTVFQATSGMAKPDIMTIDEFNKYLKECKDSGLGLVLVIENGHLKSVSISS</sequence>
<feature type="region of interest" description="Disordered" evidence="1">
    <location>
        <begin position="23"/>
        <end position="97"/>
    </location>
</feature>
<dbReference type="RefSeq" id="WP_060929248.1">
    <property type="nucleotide sequence ID" value="NZ_CAMPNK010000010.1"/>
</dbReference>
<dbReference type="PROSITE" id="PS51257">
    <property type="entry name" value="PROKAR_LIPOPROTEIN"/>
    <property type="match status" value="1"/>
</dbReference>
<comment type="caution">
    <text evidence="3">The sequence shown here is derived from an EMBL/GenBank/DDBJ whole genome shotgun (WGS) entry which is preliminary data.</text>
</comment>